<protein>
    <submittedName>
        <fullName evidence="2">Uncharacterized protein</fullName>
    </submittedName>
</protein>
<sequence length="77" mass="8361">MASALSVLNTCVCNGRRSTLSSPTSTNSQRKSSRRLLGSSVSARRTPILQQVHLTVVLSKTFPRKTNCFYGCNCGPQ</sequence>
<accession>A0A9E7E8W1</accession>
<keyword evidence="3" id="KW-1185">Reference proteome</keyword>
<feature type="region of interest" description="Disordered" evidence="1">
    <location>
        <begin position="16"/>
        <end position="40"/>
    </location>
</feature>
<name>A0A9E7E8W1_9LILI</name>
<dbReference type="Proteomes" id="UP001055439">
    <property type="component" value="Chromosome 1"/>
</dbReference>
<evidence type="ECO:0000313" key="3">
    <source>
        <dbReference type="Proteomes" id="UP001055439"/>
    </source>
</evidence>
<feature type="compositionally biased region" description="Polar residues" evidence="1">
    <location>
        <begin position="16"/>
        <end position="30"/>
    </location>
</feature>
<proteinExistence type="predicted"/>
<gene>
    <name evidence="2" type="ORF">MUK42_36447</name>
</gene>
<evidence type="ECO:0000313" key="2">
    <source>
        <dbReference type="EMBL" id="URD72547.1"/>
    </source>
</evidence>
<dbReference type="EMBL" id="CP097502">
    <property type="protein sequence ID" value="URD72547.1"/>
    <property type="molecule type" value="Genomic_DNA"/>
</dbReference>
<evidence type="ECO:0000256" key="1">
    <source>
        <dbReference type="SAM" id="MobiDB-lite"/>
    </source>
</evidence>
<reference evidence="2" key="1">
    <citation type="submission" date="2022-05" db="EMBL/GenBank/DDBJ databases">
        <title>The Musa troglodytarum L. genome provides insights into the mechanism of non-climacteric behaviour and enrichment of carotenoids.</title>
        <authorList>
            <person name="Wang J."/>
        </authorList>
    </citation>
    <scope>NUCLEOTIDE SEQUENCE</scope>
    <source>
        <tissue evidence="2">Leaf</tissue>
    </source>
</reference>
<organism evidence="2 3">
    <name type="scientific">Musa troglodytarum</name>
    <name type="common">fe'i banana</name>
    <dbReference type="NCBI Taxonomy" id="320322"/>
    <lineage>
        <taxon>Eukaryota</taxon>
        <taxon>Viridiplantae</taxon>
        <taxon>Streptophyta</taxon>
        <taxon>Embryophyta</taxon>
        <taxon>Tracheophyta</taxon>
        <taxon>Spermatophyta</taxon>
        <taxon>Magnoliopsida</taxon>
        <taxon>Liliopsida</taxon>
        <taxon>Zingiberales</taxon>
        <taxon>Musaceae</taxon>
        <taxon>Musa</taxon>
    </lineage>
</organism>
<dbReference type="AlphaFoldDB" id="A0A9E7E8W1"/>